<evidence type="ECO:0000256" key="8">
    <source>
        <dbReference type="ARBA" id="ARBA00023136"/>
    </source>
</evidence>
<sequence length="101" mass="11284">MAIVGVEWIIIIILVVIFLVWGPSKIPELARSLGKAKKEFQKAMKEAEEIKDQALSTVDVQELKKDVDMLIDMAKKLGIPTEGRTRTEIYNDVMAKLGKSA</sequence>
<feature type="transmembrane region" description="Helical" evidence="10">
    <location>
        <begin position="6"/>
        <end position="22"/>
    </location>
</feature>
<dbReference type="GO" id="GO:0005886">
    <property type="term" value="C:plasma membrane"/>
    <property type="evidence" value="ECO:0007669"/>
    <property type="project" value="UniProtKB-SubCell"/>
</dbReference>
<dbReference type="Gene3D" id="1.20.5.3310">
    <property type="match status" value="1"/>
</dbReference>
<evidence type="ECO:0000256" key="10">
    <source>
        <dbReference type="SAM" id="Phobius"/>
    </source>
</evidence>
<dbReference type="EMBL" id="NDWU01000007">
    <property type="protein sequence ID" value="PUA32664.1"/>
    <property type="molecule type" value="Genomic_DNA"/>
</dbReference>
<evidence type="ECO:0000256" key="3">
    <source>
        <dbReference type="ARBA" id="ARBA00022475"/>
    </source>
</evidence>
<evidence type="ECO:0008006" key="13">
    <source>
        <dbReference type="Google" id="ProtNLM"/>
    </source>
</evidence>
<keyword evidence="2" id="KW-0813">Transport</keyword>
<organism evidence="11 12">
    <name type="scientific">Candidatus Terraquivivens tikiterensis</name>
    <dbReference type="NCBI Taxonomy" id="1980982"/>
    <lineage>
        <taxon>Archaea</taxon>
        <taxon>Nitrososphaerota</taxon>
        <taxon>Candidatus Wolframiiraptoraceae</taxon>
        <taxon>Candidatus Terraquivivens</taxon>
    </lineage>
</organism>
<protein>
    <recommendedName>
        <fullName evidence="13">Sec-independent protein translocase protein TatA</fullName>
    </recommendedName>
</protein>
<dbReference type="InterPro" id="IPR003369">
    <property type="entry name" value="TatA/B/E"/>
</dbReference>
<evidence type="ECO:0000256" key="7">
    <source>
        <dbReference type="ARBA" id="ARBA00023010"/>
    </source>
</evidence>
<evidence type="ECO:0000256" key="1">
    <source>
        <dbReference type="ARBA" id="ARBA00004162"/>
    </source>
</evidence>
<gene>
    <name evidence="11" type="ORF">B9J98_03545</name>
</gene>
<dbReference type="PANTHER" id="PTHR42982:SF1">
    <property type="entry name" value="SEC-INDEPENDENT PROTEIN TRANSLOCASE PROTEIN TATA"/>
    <property type="match status" value="1"/>
</dbReference>
<comment type="caution">
    <text evidence="11">The sequence shown here is derived from an EMBL/GenBank/DDBJ whole genome shotgun (WGS) entry which is preliminary data.</text>
</comment>
<dbReference type="PANTHER" id="PTHR42982">
    <property type="entry name" value="SEC-INDEPENDENT PROTEIN TRANSLOCASE PROTEIN TATA"/>
    <property type="match status" value="1"/>
</dbReference>
<evidence type="ECO:0000313" key="11">
    <source>
        <dbReference type="EMBL" id="PUA32664.1"/>
    </source>
</evidence>
<keyword evidence="3" id="KW-1003">Cell membrane</keyword>
<keyword evidence="4 10" id="KW-0812">Transmembrane</keyword>
<name>A0A2R7Y571_9ARCH</name>
<proteinExistence type="predicted"/>
<dbReference type="Pfam" id="PF02416">
    <property type="entry name" value="TatA_B_E"/>
    <property type="match status" value="1"/>
</dbReference>
<keyword evidence="6 10" id="KW-1133">Transmembrane helix</keyword>
<accession>A0A2R7Y571</accession>
<keyword evidence="5" id="KW-0653">Protein transport</keyword>
<dbReference type="GO" id="GO:0043953">
    <property type="term" value="P:protein transport by the Tat complex"/>
    <property type="evidence" value="ECO:0007669"/>
    <property type="project" value="InterPro"/>
</dbReference>
<evidence type="ECO:0000256" key="6">
    <source>
        <dbReference type="ARBA" id="ARBA00022989"/>
    </source>
</evidence>
<dbReference type="AlphaFoldDB" id="A0A2R7Y571"/>
<feature type="coiled-coil region" evidence="9">
    <location>
        <begin position="30"/>
        <end position="57"/>
    </location>
</feature>
<dbReference type="Proteomes" id="UP000244066">
    <property type="component" value="Unassembled WGS sequence"/>
</dbReference>
<keyword evidence="7" id="KW-0811">Translocation</keyword>
<dbReference type="InterPro" id="IPR006312">
    <property type="entry name" value="TatA/E"/>
</dbReference>
<evidence type="ECO:0000256" key="9">
    <source>
        <dbReference type="SAM" id="Coils"/>
    </source>
</evidence>
<keyword evidence="8 10" id="KW-0472">Membrane</keyword>
<keyword evidence="9" id="KW-0175">Coiled coil</keyword>
<evidence type="ECO:0000256" key="5">
    <source>
        <dbReference type="ARBA" id="ARBA00022927"/>
    </source>
</evidence>
<evidence type="ECO:0000256" key="4">
    <source>
        <dbReference type="ARBA" id="ARBA00022692"/>
    </source>
</evidence>
<dbReference type="NCBIfam" id="TIGR01411">
    <property type="entry name" value="tatAE"/>
    <property type="match status" value="1"/>
</dbReference>
<reference evidence="11 12" key="1">
    <citation type="submission" date="2017-04" db="EMBL/GenBank/DDBJ databases">
        <title>Draft Aigarchaeota genome from a New Zealand hot spring.</title>
        <authorList>
            <person name="Reysenbach A.-L."/>
            <person name="Donaho J.A."/>
            <person name="Gerhart J."/>
            <person name="Kelley J.F."/>
            <person name="Kouba K."/>
            <person name="Podar M."/>
            <person name="Stott M."/>
        </authorList>
    </citation>
    <scope>NUCLEOTIDE SEQUENCE [LARGE SCALE GENOMIC DNA]</scope>
    <source>
        <strain evidence="11">NZ13_MG1</strain>
    </source>
</reference>
<evidence type="ECO:0000256" key="2">
    <source>
        <dbReference type="ARBA" id="ARBA00022448"/>
    </source>
</evidence>
<comment type="subcellular location">
    <subcellularLocation>
        <location evidence="1">Cell membrane</location>
        <topology evidence="1">Single-pass membrane protein</topology>
    </subcellularLocation>
</comment>
<evidence type="ECO:0000313" key="12">
    <source>
        <dbReference type="Proteomes" id="UP000244066"/>
    </source>
</evidence>